<evidence type="ECO:0008006" key="3">
    <source>
        <dbReference type="Google" id="ProtNLM"/>
    </source>
</evidence>
<comment type="caution">
    <text evidence="1">The sequence shown here is derived from an EMBL/GenBank/DDBJ whole genome shotgun (WGS) entry which is preliminary data.</text>
</comment>
<sequence length="89" mass="9817">MDEARETALRLCGTADELLVWTFSSLPAAGSNRFSTRLRALPADRLAPAEDSTVCRAHQHADVATRFDKRAYVFHGTVTVTAIGLWLRS</sequence>
<dbReference type="EMBL" id="BMTD01000036">
    <property type="protein sequence ID" value="GGV29498.1"/>
    <property type="molecule type" value="Genomic_DNA"/>
</dbReference>
<keyword evidence="2" id="KW-1185">Reference proteome</keyword>
<dbReference type="Proteomes" id="UP000618795">
    <property type="component" value="Unassembled WGS sequence"/>
</dbReference>
<reference evidence="1" key="1">
    <citation type="journal article" date="2014" name="Int. J. Syst. Evol. Microbiol.">
        <title>Complete genome sequence of Corynebacterium casei LMG S-19264T (=DSM 44701T), isolated from a smear-ripened cheese.</title>
        <authorList>
            <consortium name="US DOE Joint Genome Institute (JGI-PGF)"/>
            <person name="Walter F."/>
            <person name="Albersmeier A."/>
            <person name="Kalinowski J."/>
            <person name="Ruckert C."/>
        </authorList>
    </citation>
    <scope>NUCLEOTIDE SEQUENCE</scope>
    <source>
        <strain evidence="1">JCM 4369</strain>
    </source>
</reference>
<reference evidence="1" key="2">
    <citation type="submission" date="2020-09" db="EMBL/GenBank/DDBJ databases">
        <authorList>
            <person name="Sun Q."/>
            <person name="Ohkuma M."/>
        </authorList>
    </citation>
    <scope>NUCLEOTIDE SEQUENCE</scope>
    <source>
        <strain evidence="1">JCM 4369</strain>
    </source>
</reference>
<evidence type="ECO:0000313" key="2">
    <source>
        <dbReference type="Proteomes" id="UP000618795"/>
    </source>
</evidence>
<organism evidence="1 2">
    <name type="scientific">Streptomyces filipinensis</name>
    <dbReference type="NCBI Taxonomy" id="66887"/>
    <lineage>
        <taxon>Bacteria</taxon>
        <taxon>Bacillati</taxon>
        <taxon>Actinomycetota</taxon>
        <taxon>Actinomycetes</taxon>
        <taxon>Kitasatosporales</taxon>
        <taxon>Streptomycetaceae</taxon>
        <taxon>Streptomyces</taxon>
    </lineage>
</organism>
<evidence type="ECO:0000313" key="1">
    <source>
        <dbReference type="EMBL" id="GGV29498.1"/>
    </source>
</evidence>
<gene>
    <name evidence="1" type="ORF">GCM10010260_82530</name>
</gene>
<dbReference type="AlphaFoldDB" id="A0A918IL04"/>
<accession>A0A918IL04</accession>
<name>A0A918IL04_9ACTN</name>
<proteinExistence type="predicted"/>
<protein>
    <recommendedName>
        <fullName evidence="3">Transposase</fullName>
    </recommendedName>
</protein>